<gene>
    <name evidence="1" type="ORF">HPB50_000766</name>
</gene>
<comment type="caution">
    <text evidence="1">The sequence shown here is derived from an EMBL/GenBank/DDBJ whole genome shotgun (WGS) entry which is preliminary data.</text>
</comment>
<dbReference type="EMBL" id="CM023482">
    <property type="protein sequence ID" value="KAH6937499.1"/>
    <property type="molecule type" value="Genomic_DNA"/>
</dbReference>
<dbReference type="Proteomes" id="UP000821845">
    <property type="component" value="Chromosome 2"/>
</dbReference>
<reference evidence="1" key="1">
    <citation type="submission" date="2020-05" db="EMBL/GenBank/DDBJ databases">
        <title>Large-scale comparative analyses of tick genomes elucidate their genetic diversity and vector capacities.</title>
        <authorList>
            <person name="Jia N."/>
            <person name="Wang J."/>
            <person name="Shi W."/>
            <person name="Du L."/>
            <person name="Sun Y."/>
            <person name="Zhan W."/>
            <person name="Jiang J."/>
            <person name="Wang Q."/>
            <person name="Zhang B."/>
            <person name="Ji P."/>
            <person name="Sakyi L.B."/>
            <person name="Cui X."/>
            <person name="Yuan T."/>
            <person name="Jiang B."/>
            <person name="Yang W."/>
            <person name="Lam T.T.-Y."/>
            <person name="Chang Q."/>
            <person name="Ding S."/>
            <person name="Wang X."/>
            <person name="Zhu J."/>
            <person name="Ruan X."/>
            <person name="Zhao L."/>
            <person name="Wei J."/>
            <person name="Que T."/>
            <person name="Du C."/>
            <person name="Cheng J."/>
            <person name="Dai P."/>
            <person name="Han X."/>
            <person name="Huang E."/>
            <person name="Gao Y."/>
            <person name="Liu J."/>
            <person name="Shao H."/>
            <person name="Ye R."/>
            <person name="Li L."/>
            <person name="Wei W."/>
            <person name="Wang X."/>
            <person name="Wang C."/>
            <person name="Yang T."/>
            <person name="Huo Q."/>
            <person name="Li W."/>
            <person name="Guo W."/>
            <person name="Chen H."/>
            <person name="Zhou L."/>
            <person name="Ni X."/>
            <person name="Tian J."/>
            <person name="Zhou Y."/>
            <person name="Sheng Y."/>
            <person name="Liu T."/>
            <person name="Pan Y."/>
            <person name="Xia L."/>
            <person name="Li J."/>
            <person name="Zhao F."/>
            <person name="Cao W."/>
        </authorList>
    </citation>
    <scope>NUCLEOTIDE SEQUENCE</scope>
    <source>
        <strain evidence="1">Hyas-2018</strain>
    </source>
</reference>
<proteinExistence type="predicted"/>
<keyword evidence="2" id="KW-1185">Reference proteome</keyword>
<protein>
    <submittedName>
        <fullName evidence="1">Uncharacterized protein</fullName>
    </submittedName>
</protein>
<name>A0ACB7SU91_HYAAI</name>
<evidence type="ECO:0000313" key="2">
    <source>
        <dbReference type="Proteomes" id="UP000821845"/>
    </source>
</evidence>
<accession>A0ACB7SU91</accession>
<organism evidence="1 2">
    <name type="scientific">Hyalomma asiaticum</name>
    <name type="common">Tick</name>
    <dbReference type="NCBI Taxonomy" id="266040"/>
    <lineage>
        <taxon>Eukaryota</taxon>
        <taxon>Metazoa</taxon>
        <taxon>Ecdysozoa</taxon>
        <taxon>Arthropoda</taxon>
        <taxon>Chelicerata</taxon>
        <taxon>Arachnida</taxon>
        <taxon>Acari</taxon>
        <taxon>Parasitiformes</taxon>
        <taxon>Ixodida</taxon>
        <taxon>Ixodoidea</taxon>
        <taxon>Ixodidae</taxon>
        <taxon>Hyalomminae</taxon>
        <taxon>Hyalomma</taxon>
    </lineage>
</organism>
<sequence>MEAAENDQELSIVRVDESSGDFSGIAEPLQPALEGTPPYVTSDDINERDGVAFPCCGDHQVPEKPGPIPSVQPEPPGRSVLPVLSSEQEWETSSDELSSGALRTGVRDVAAISPWRLKARSLVLLAAVSCSLALAAWVVYRQLSSTPRRFAEMRADQTDSIVADYTDPALPASGDQRDSVSAGGDPGLLLNDTFDDLRLLGAWRRATGKDRDNRVR</sequence>
<evidence type="ECO:0000313" key="1">
    <source>
        <dbReference type="EMBL" id="KAH6937499.1"/>
    </source>
</evidence>